<proteinExistence type="inferred from homology"/>
<organism evidence="4 5">
    <name type="scientific">Yoonia vestfoldensis</name>
    <dbReference type="NCBI Taxonomy" id="245188"/>
    <lineage>
        <taxon>Bacteria</taxon>
        <taxon>Pseudomonadati</taxon>
        <taxon>Pseudomonadota</taxon>
        <taxon>Alphaproteobacteria</taxon>
        <taxon>Rhodobacterales</taxon>
        <taxon>Paracoccaceae</taxon>
        <taxon>Yoonia</taxon>
    </lineage>
</organism>
<evidence type="ECO:0000256" key="1">
    <source>
        <dbReference type="ARBA" id="ARBA00007177"/>
    </source>
</evidence>
<evidence type="ECO:0000313" key="4">
    <source>
        <dbReference type="EMBL" id="ARU02032.1"/>
    </source>
</evidence>
<keyword evidence="5" id="KW-1185">Reference proteome</keyword>
<dbReference type="Proteomes" id="UP000195273">
    <property type="component" value="Chromosome"/>
</dbReference>
<sequence length="277" mass="29360">MTYRAQIDMDRAAPLQPRAQGALRLVAKRRGTQSVIADLRQQGALKALFPRSYGPTLDAVFLNTSGGLTGGDRMALDIVAQAGAHVVLSSQAAERGYAALPGQVARVDVTLQVAQDARIDWLPQETILFDAAALDRHLQVDLTGSAQCLIVEPVIFGRVAMGEVVHTLHLRDQWRIRRDGVLVFADAIRLIGDAAALLARPAIAGGAGAMATLLLAAPQAAALAGTLDLPDTAGASLLADDLLLIRLLAADGFTLRRDLIPLIEALSAAPIPRVWRL</sequence>
<comment type="subcellular location">
    <subcellularLocation>
        <location evidence="3">Cytoplasm</location>
    </subcellularLocation>
</comment>
<dbReference type="PANTHER" id="PTHR33643">
    <property type="entry name" value="UREASE ACCESSORY PROTEIN D"/>
    <property type="match status" value="1"/>
</dbReference>
<dbReference type="GO" id="GO:0005737">
    <property type="term" value="C:cytoplasm"/>
    <property type="evidence" value="ECO:0007669"/>
    <property type="project" value="UniProtKB-SubCell"/>
</dbReference>
<comment type="subunit">
    <text evidence="3">UreD, UreF and UreG form a complex that acts as a GTP-hydrolysis-dependent molecular chaperone, activating the urease apoprotein by helping to assemble the nickel containing metallocenter of UreC. The UreE protein probably delivers the nickel.</text>
</comment>
<dbReference type="RefSeq" id="WP_087213247.1">
    <property type="nucleotide sequence ID" value="NZ_CP021431.1"/>
</dbReference>
<dbReference type="AlphaFoldDB" id="A0A1Y0EFF7"/>
<dbReference type="PANTHER" id="PTHR33643:SF1">
    <property type="entry name" value="UREASE ACCESSORY PROTEIN D"/>
    <property type="match status" value="1"/>
</dbReference>
<dbReference type="HAMAP" id="MF_01384">
    <property type="entry name" value="UreD"/>
    <property type="match status" value="1"/>
</dbReference>
<dbReference type="GO" id="GO:0016151">
    <property type="term" value="F:nickel cation binding"/>
    <property type="evidence" value="ECO:0007669"/>
    <property type="project" value="UniProtKB-UniRule"/>
</dbReference>
<protein>
    <recommendedName>
        <fullName evidence="3">Urease accessory protein UreD</fullName>
    </recommendedName>
</protein>
<keyword evidence="2 3" id="KW-0143">Chaperone</keyword>
<reference evidence="4 5" key="1">
    <citation type="submission" date="2017-05" db="EMBL/GenBank/DDBJ databases">
        <title>Genome Sequence of Loktanella vestfoldensis Strain SMR4r Isolated from a Culture of the Diatom Skeletonema marinoi.</title>
        <authorList>
            <person name="Topel M."/>
            <person name="Pinder M.I.M."/>
            <person name="Johansson O.N."/>
            <person name="Kourtchenko O."/>
            <person name="Godhe A."/>
            <person name="Clarke A.K."/>
        </authorList>
    </citation>
    <scope>NUCLEOTIDE SEQUENCE [LARGE SCALE GENOMIC DNA]</scope>
    <source>
        <strain evidence="4 5">SMR4r</strain>
    </source>
</reference>
<name>A0A1Y0EFF7_9RHOB</name>
<dbReference type="STRING" id="1122181.GCA_000382265_01294"/>
<accession>A0A1Y0EFF7</accession>
<dbReference type="InterPro" id="IPR002669">
    <property type="entry name" value="UreD"/>
</dbReference>
<evidence type="ECO:0000256" key="3">
    <source>
        <dbReference type="HAMAP-Rule" id="MF_01384"/>
    </source>
</evidence>
<dbReference type="KEGG" id="lvs:LOKVESSMR4R_02738"/>
<dbReference type="Pfam" id="PF01774">
    <property type="entry name" value="UreD"/>
    <property type="match status" value="1"/>
</dbReference>
<keyword evidence="3" id="KW-0996">Nickel insertion</keyword>
<evidence type="ECO:0000313" key="5">
    <source>
        <dbReference type="Proteomes" id="UP000195273"/>
    </source>
</evidence>
<keyword evidence="3" id="KW-0963">Cytoplasm</keyword>
<comment type="similarity">
    <text evidence="1 3">Belongs to the UreD family.</text>
</comment>
<dbReference type="EMBL" id="CP021431">
    <property type="protein sequence ID" value="ARU02032.1"/>
    <property type="molecule type" value="Genomic_DNA"/>
</dbReference>
<dbReference type="OrthoDB" id="9798842at2"/>
<evidence type="ECO:0000256" key="2">
    <source>
        <dbReference type="ARBA" id="ARBA00023186"/>
    </source>
</evidence>
<gene>
    <name evidence="3 4" type="primary">ureD</name>
    <name evidence="4" type="ORF">LOKVESSMR4R_02738</name>
</gene>
<comment type="function">
    <text evidence="3">Required for maturation of urease via the functional incorporation of the urease nickel metallocenter.</text>
</comment>